<evidence type="ECO:0000313" key="4">
    <source>
        <dbReference type="EMBL" id="VFQ46780.1"/>
    </source>
</evidence>
<feature type="signal peptide" evidence="2">
    <location>
        <begin position="1"/>
        <end position="23"/>
    </location>
</feature>
<dbReference type="PANTHER" id="PTHR30535">
    <property type="entry name" value="VITAMIN B12-BINDING PROTEIN"/>
    <property type="match status" value="1"/>
</dbReference>
<dbReference type="RefSeq" id="WP_180145207.1">
    <property type="nucleotide sequence ID" value="NZ_CAADHO010000011.1"/>
</dbReference>
<dbReference type="NCBIfam" id="NF038402">
    <property type="entry name" value="TroA_like"/>
    <property type="match status" value="1"/>
</dbReference>
<dbReference type="PANTHER" id="PTHR30535:SF34">
    <property type="entry name" value="MOLYBDATE-BINDING PROTEIN MOLA"/>
    <property type="match status" value="1"/>
</dbReference>
<gene>
    <name evidence="4" type="ORF">MSL71_44560</name>
</gene>
<dbReference type="EMBL" id="CAADHO010000011">
    <property type="protein sequence ID" value="VFQ46780.1"/>
    <property type="molecule type" value="Genomic_DNA"/>
</dbReference>
<feature type="chain" id="PRO_5020239826" evidence="2">
    <location>
        <begin position="24"/>
        <end position="304"/>
    </location>
</feature>
<dbReference type="SUPFAM" id="SSF53807">
    <property type="entry name" value="Helical backbone' metal receptor"/>
    <property type="match status" value="1"/>
</dbReference>
<dbReference type="GO" id="GO:0071281">
    <property type="term" value="P:cellular response to iron ion"/>
    <property type="evidence" value="ECO:0007669"/>
    <property type="project" value="TreeGrafter"/>
</dbReference>
<dbReference type="InterPro" id="IPR050902">
    <property type="entry name" value="ABC_Transporter_SBP"/>
</dbReference>
<dbReference type="CDD" id="cd01144">
    <property type="entry name" value="BtuF"/>
    <property type="match status" value="1"/>
</dbReference>
<evidence type="ECO:0000313" key="5">
    <source>
        <dbReference type="Proteomes" id="UP000507962"/>
    </source>
</evidence>
<accession>A0A4U8YS85</accession>
<organism evidence="4 5">
    <name type="scientific">Desulfoluna butyratoxydans</name>
    <dbReference type="NCBI Taxonomy" id="231438"/>
    <lineage>
        <taxon>Bacteria</taxon>
        <taxon>Pseudomonadati</taxon>
        <taxon>Thermodesulfobacteriota</taxon>
        <taxon>Desulfobacteria</taxon>
        <taxon>Desulfobacterales</taxon>
        <taxon>Desulfolunaceae</taxon>
        <taxon>Desulfoluna</taxon>
    </lineage>
</organism>
<feature type="domain" description="Fe/B12 periplasmic-binding" evidence="3">
    <location>
        <begin position="47"/>
        <end position="298"/>
    </location>
</feature>
<protein>
    <submittedName>
        <fullName evidence="4">Abc transporter periplasmic binding domain</fullName>
    </submittedName>
</protein>
<sequence length="304" mass="33100">MKNRALRTLFFLALGVAWCGLFAARVQAKSVTDTTGCVVALPDAPKRVVSLAPSITEIVFSLGKGDLLAGVTRYSDYPEAAQKLPRVGSYIRPELETIVSLKPDLCLAVKDGNPDNVIQRIRAFGIPVYTVNPDGIDTIIRSINEIGNILNATPEARAITGAMGAQLEAIDRTVAKASHTPRLFFQIGIAPIVSVGKNTFLNEMIRRAGGENVVTSETPYPRFSKEQVLALAPEMIIITSMARNDDFEVMRQEWASWPSLPAVQTNNIHVVNSDILDRPTPRVVEGLAMLAALIHPTLFEEAAR</sequence>
<dbReference type="Gene3D" id="3.40.50.1980">
    <property type="entry name" value="Nitrogenase molybdenum iron protein domain"/>
    <property type="match status" value="2"/>
</dbReference>
<dbReference type="Proteomes" id="UP000507962">
    <property type="component" value="Unassembled WGS sequence"/>
</dbReference>
<name>A0A4U8YS85_9BACT</name>
<dbReference type="InterPro" id="IPR054828">
    <property type="entry name" value="Vit_B12_bind_prot"/>
</dbReference>
<keyword evidence="1 2" id="KW-0732">Signal</keyword>
<evidence type="ECO:0000256" key="1">
    <source>
        <dbReference type="ARBA" id="ARBA00022729"/>
    </source>
</evidence>
<proteinExistence type="predicted"/>
<dbReference type="PROSITE" id="PS50983">
    <property type="entry name" value="FE_B12_PBP"/>
    <property type="match status" value="1"/>
</dbReference>
<reference evidence="4 5" key="1">
    <citation type="submission" date="2019-03" db="EMBL/GenBank/DDBJ databases">
        <authorList>
            <person name="Nijsse B."/>
        </authorList>
    </citation>
    <scope>NUCLEOTIDE SEQUENCE [LARGE SCALE GENOMIC DNA]</scope>
    <source>
        <strain evidence="4">Desulfoluna butyratoxydans MSL71</strain>
    </source>
</reference>
<dbReference type="AlphaFoldDB" id="A0A4U8YS85"/>
<evidence type="ECO:0000256" key="2">
    <source>
        <dbReference type="SAM" id="SignalP"/>
    </source>
</evidence>
<keyword evidence="5" id="KW-1185">Reference proteome</keyword>
<evidence type="ECO:0000259" key="3">
    <source>
        <dbReference type="PROSITE" id="PS50983"/>
    </source>
</evidence>
<dbReference type="Pfam" id="PF01497">
    <property type="entry name" value="Peripla_BP_2"/>
    <property type="match status" value="1"/>
</dbReference>
<dbReference type="InterPro" id="IPR002491">
    <property type="entry name" value="ABC_transptr_periplasmic_BD"/>
</dbReference>